<proteinExistence type="predicted"/>
<sequence>FKTVNGFMGVWTLCSADEAIRNCLLSKRFRLSFRKTVGLCLIEHMPLILDTYWISKVLNGIPLYLTAKGHEELSSILTLALILLDFTYNIWVPLLEKAYLMSVRCVQLLLSTLSANLRFLFFSFLSNFDNRYLPCSINDFKVKIKKIQVFYTTDNTVLNCPVSSFTKMSFDDVDIRRESFEFQASAFRIHETILERTDNFIDVELRMLDILFDLVKAKYRMSLHNFQTYIGCWKILEKGEVGLVQTVDESVLKTMHLFGFEETIDLFWGSNVNVYKVDDEPYYFLIAREN</sequence>
<protein>
    <submittedName>
        <fullName evidence="1">Uncharacterized protein</fullName>
    </submittedName>
</protein>
<comment type="caution">
    <text evidence="1">The sequence shown here is derived from an EMBL/GenBank/DDBJ whole genome shotgun (WGS) entry which is preliminary data.</text>
</comment>
<evidence type="ECO:0000313" key="1">
    <source>
        <dbReference type="EMBL" id="KAH9302538.1"/>
    </source>
</evidence>
<gene>
    <name evidence="1" type="ORF">KI387_014121</name>
</gene>
<evidence type="ECO:0000313" key="2">
    <source>
        <dbReference type="Proteomes" id="UP000824469"/>
    </source>
</evidence>
<dbReference type="EMBL" id="JAHRHJ020000009">
    <property type="protein sequence ID" value="KAH9302538.1"/>
    <property type="molecule type" value="Genomic_DNA"/>
</dbReference>
<name>A0AA38CTQ2_TAXCH</name>
<keyword evidence="2" id="KW-1185">Reference proteome</keyword>
<dbReference type="Proteomes" id="UP000824469">
    <property type="component" value="Unassembled WGS sequence"/>
</dbReference>
<dbReference type="AlphaFoldDB" id="A0AA38CTQ2"/>
<organism evidence="1 2">
    <name type="scientific">Taxus chinensis</name>
    <name type="common">Chinese yew</name>
    <name type="synonym">Taxus wallichiana var. chinensis</name>
    <dbReference type="NCBI Taxonomy" id="29808"/>
    <lineage>
        <taxon>Eukaryota</taxon>
        <taxon>Viridiplantae</taxon>
        <taxon>Streptophyta</taxon>
        <taxon>Embryophyta</taxon>
        <taxon>Tracheophyta</taxon>
        <taxon>Spermatophyta</taxon>
        <taxon>Pinopsida</taxon>
        <taxon>Pinidae</taxon>
        <taxon>Conifers II</taxon>
        <taxon>Cupressales</taxon>
        <taxon>Taxaceae</taxon>
        <taxon>Taxus</taxon>
    </lineage>
</organism>
<reference evidence="1 2" key="1">
    <citation type="journal article" date="2021" name="Nat. Plants">
        <title>The Taxus genome provides insights into paclitaxel biosynthesis.</title>
        <authorList>
            <person name="Xiong X."/>
            <person name="Gou J."/>
            <person name="Liao Q."/>
            <person name="Li Y."/>
            <person name="Zhou Q."/>
            <person name="Bi G."/>
            <person name="Li C."/>
            <person name="Du R."/>
            <person name="Wang X."/>
            <person name="Sun T."/>
            <person name="Guo L."/>
            <person name="Liang H."/>
            <person name="Lu P."/>
            <person name="Wu Y."/>
            <person name="Zhang Z."/>
            <person name="Ro D.K."/>
            <person name="Shang Y."/>
            <person name="Huang S."/>
            <person name="Yan J."/>
        </authorList>
    </citation>
    <scope>NUCLEOTIDE SEQUENCE [LARGE SCALE GENOMIC DNA]</scope>
    <source>
        <strain evidence="1">Ta-2019</strain>
    </source>
</reference>
<accession>A0AA38CTQ2</accession>
<feature type="non-terminal residue" evidence="1">
    <location>
        <position position="1"/>
    </location>
</feature>